<dbReference type="InterPro" id="IPR013783">
    <property type="entry name" value="Ig-like_fold"/>
</dbReference>
<accession>A0AAV1GXJ7</accession>
<dbReference type="InterPro" id="IPR036179">
    <property type="entry name" value="Ig-like_dom_sf"/>
</dbReference>
<feature type="compositionally biased region" description="Basic and acidic residues" evidence="2">
    <location>
        <begin position="1555"/>
        <end position="1577"/>
    </location>
</feature>
<feature type="compositionally biased region" description="Basic and acidic residues" evidence="2">
    <location>
        <begin position="452"/>
        <end position="465"/>
    </location>
</feature>
<evidence type="ECO:0000256" key="1">
    <source>
        <dbReference type="SAM" id="Coils"/>
    </source>
</evidence>
<feature type="region of interest" description="Disordered" evidence="2">
    <location>
        <begin position="265"/>
        <end position="810"/>
    </location>
</feature>
<feature type="region of interest" description="Disordered" evidence="2">
    <location>
        <begin position="90"/>
        <end position="123"/>
    </location>
</feature>
<proteinExistence type="predicted"/>
<feature type="compositionally biased region" description="Low complexity" evidence="2">
    <location>
        <begin position="1746"/>
        <end position="1756"/>
    </location>
</feature>
<dbReference type="Proteomes" id="UP001178508">
    <property type="component" value="Chromosome 18"/>
</dbReference>
<feature type="compositionally biased region" description="Low complexity" evidence="2">
    <location>
        <begin position="2087"/>
        <end position="2100"/>
    </location>
</feature>
<feature type="compositionally biased region" description="Polar residues" evidence="2">
    <location>
        <begin position="2101"/>
        <end position="2120"/>
    </location>
</feature>
<feature type="compositionally biased region" description="Low complexity" evidence="2">
    <location>
        <begin position="788"/>
        <end position="798"/>
    </location>
</feature>
<feature type="transmembrane region" description="Helical" evidence="3">
    <location>
        <begin position="2321"/>
        <end position="2339"/>
    </location>
</feature>
<feature type="compositionally biased region" description="Pro residues" evidence="2">
    <location>
        <begin position="2185"/>
        <end position="2197"/>
    </location>
</feature>
<feature type="compositionally biased region" description="Polar residues" evidence="2">
    <location>
        <begin position="1805"/>
        <end position="1828"/>
    </location>
</feature>
<feature type="region of interest" description="Disordered" evidence="2">
    <location>
        <begin position="1"/>
        <end position="24"/>
    </location>
</feature>
<dbReference type="Gene3D" id="2.60.40.10">
    <property type="entry name" value="Immunoglobulins"/>
    <property type="match status" value="1"/>
</dbReference>
<evidence type="ECO:0000313" key="5">
    <source>
        <dbReference type="Proteomes" id="UP001178508"/>
    </source>
</evidence>
<evidence type="ECO:0000313" key="4">
    <source>
        <dbReference type="EMBL" id="CAJ1078530.1"/>
    </source>
</evidence>
<feature type="compositionally biased region" description="Basic and acidic residues" evidence="2">
    <location>
        <begin position="343"/>
        <end position="357"/>
    </location>
</feature>
<keyword evidence="3" id="KW-0812">Transmembrane</keyword>
<dbReference type="Gene3D" id="1.20.58.60">
    <property type="match status" value="1"/>
</dbReference>
<evidence type="ECO:0000256" key="2">
    <source>
        <dbReference type="SAM" id="MobiDB-lite"/>
    </source>
</evidence>
<feature type="compositionally biased region" description="Acidic residues" evidence="2">
    <location>
        <begin position="310"/>
        <end position="319"/>
    </location>
</feature>
<feature type="compositionally biased region" description="Basic and acidic residues" evidence="2">
    <location>
        <begin position="1859"/>
        <end position="1871"/>
    </location>
</feature>
<dbReference type="EMBL" id="OY660881">
    <property type="protein sequence ID" value="CAJ1078530.1"/>
    <property type="molecule type" value="Genomic_DNA"/>
</dbReference>
<feature type="compositionally biased region" description="Low complexity" evidence="2">
    <location>
        <begin position="1585"/>
        <end position="1595"/>
    </location>
</feature>
<sequence>MTIGETQDKHGGQETTAGGEDKRLRPSFTTLSTIAVQAGQSLIVISVLKSGSVVHLQLVQVHPGLCEIGSNHEENQELIQTQKQLMEKLKKHEQEVLSAVETSERRKQRRRKQERGEEEEELQNAMTASLKEGWLLLLHLLERRQEVLMMAAEFYRRVMEFSSSIDRAEDLQVSADTHRQTDMELLYESMRRDLLGKSLQVLTSSSLLLQKLRQLQRTEALQRRGGVLQGEGEDGQETQEEKGSQLSRGAALRLEELVETLQDRRRRADQSIRQQLQQAKNLTTNTTVHEEEPEESKETSFEDLTILEIPDQDQLSEPEPDLRPGSTREARGLKSGPTPRPKHTTDQEPRSSPDLRSRLKYLQPDSRPGLQSGSRPDLPFGHGLQKTKILDPVETLNPPEGSNPDLLIKSRLEETRTNNPEPGPGLVLKPGSDPEKTKDLTRPGPQSGFKSNRPESRPEEDRNLRIESTSDQIPESRSGSRLDVKPDSGLKSIRDLEPGSRLKEIQTLKFGIKLNLRPKLETRDPGPGAGSEVETGSRPVKTPELSLNLRPKSRADLRPEETTDPSPGPRPDPQSESRSEELNHLQNKSRSEPESRPGPGPTSGWNKSRPGQKPDPETRDISPESRSEETTNLRSDSEPEGTRSSDPGSGSGTQPGPGPQETREPEARTRTIPDQKPGSKLDPGSEENQDLSEEPTETRPGFGLVLKLEENLDPQPRSRPDLEIESRLNMTKNLESESRPEPEPGQEKTRTLQTGSRPEMDQDLQSGSGSEDEDLHHLTEVKTKDHQVVPVKSSSVQVAEKQSMLGQEKEQTLTNQRQQLLSSCEQLVDKIWVWVQRGSSDLSNSSEAGQRLSEAEDSLNTHLQLHRQAQSAGHDAVNMTQILDQMRTLQTDLSSRTGLRSPCEPKPQPPPLKVLTEQLKEGADTDQTSPLPADPAGPLSPELTDRVDLVLKELQSLSRQISSHLQLLEPYVRFLRVAQKVEEELEQVMEVHRRRSEEEETQRSVSGVKKEQETLTKFLTCQELGNDFIRTVSEVSGPGLNVEAMVSLVHRTLEQLSRTKQELVLHHQVQIQQQEHSRTYQQRFLKTLQDLKGVSELLDSCTQMDLGSDLHTTRLLDHFKRARPHFKQLDAEVEDLVKTRETQRGVQVQEEDLSALLELQERVKTKIHQSESILDLSSSFHLASQQLEALLKSEPQRPLTGPKGLHGSSEAEESLQREKQNQIQGLLKTASALKTDICTAVDLRGGTGFRVDQLEARLLSLDSLCVLWLKEARQQEQNQQLTRQFNNDINQLRDAFKDVKKRFSNLKFNYMKRNDRTRNMKAVRNQLQQVEVFEEKLQALRKRLQSVTARLGSEVKDGGVAREAEDAINELQRQMGEFERGVSEHQRTLEMTCRLQQAMEEYQFWCEEASATIARVGKFSSQCRSTEAVAVLHQQFEKFVWPTVPQQEERISQISELAVRLHGAEEGQRYIERTVSKHSEMVESIRELSDGLMQLEAKLKMEKLGQQQEEEKKERETERRREDEMEEKEKKGNRKWKKKETTDQSRITQETTEMYELKETGHTPELTAEHDGKDVPVKRQTAANRRPPSQRSSSQEADTRTVIPESSAELQPHRGSSSSSSSSYCSTHTFSLSCSAMEANRRIHAIHSQSKPEELQATPPLSGICPSSFPDVQREFQSKDPPKTSQQDGSGLSESELQFQEEMTDDSLSNDEYECASPDDISLPPLAETPESILVQSDVEESVCFSSHSVHISHSSHQNRLQSDRAGNSSAGPVQQRTESGGPSLQSRTRFRSESSSFVHGQLTVPASSPLTSVPVTRETNIPPSTECSGGDQEPSLSPKSNPVHKTSAQDSGSSTDSKVPEESPHFKDPEPGLQKPKTAPQDPGLLKRCSPQYQRRTAITKERRSPQTVPDSGRGCHQGEVSVQTDPVYRPQRGDQNSTRKSKTSSPSTWSQACSDPSAAQEGPLSKSKKISKMHRVLQVSGGAESPGLGGSDPADISETCLQTSTTLTRDRKLPQSDQDSRSGLDSPETSGKTSSVSSSRTTRTAVIQQTVHSPALTPEDPETSSRTRSLSQGGGGLPEGPNMNTSSRTITSSRTFSSKQGLQTVSSLRGSTCTQPSLHDSGLTPPSSRPARPEAQTPALAQQANPHVPPLPSPPHLLTSDPDPNICQPTAVREEIQLTPQIQGPPLPAPPPPHPQVQAESLPQGKASKTGPPCFTRPLSRATLMEGSPVTLEVEVAGDPEPALTWSKEEGGGLSAADPDQEPVLCVPVKSSDSEGGLKEVQAAEVHESLQTAGNSSSSSGGDGDWLVTEVFHIISADWHTWFGTLCFLLWLLYLILL</sequence>
<feature type="compositionally biased region" description="Basic residues" evidence="2">
    <location>
        <begin position="1968"/>
        <end position="1977"/>
    </location>
</feature>
<feature type="compositionally biased region" description="Basic and acidic residues" evidence="2">
    <location>
        <begin position="320"/>
        <end position="332"/>
    </location>
</feature>
<keyword evidence="1" id="KW-0175">Coiled coil</keyword>
<feature type="region of interest" description="Disordered" evidence="2">
    <location>
        <begin position="1502"/>
        <end position="1627"/>
    </location>
</feature>
<feature type="compositionally biased region" description="Basic and acidic residues" evidence="2">
    <location>
        <begin position="1672"/>
        <end position="1682"/>
    </location>
</feature>
<feature type="compositionally biased region" description="Basic and acidic residues" evidence="2">
    <location>
        <begin position="661"/>
        <end position="679"/>
    </location>
</feature>
<organism evidence="4 5">
    <name type="scientific">Xyrichtys novacula</name>
    <name type="common">Pearly razorfish</name>
    <name type="synonym">Hemipteronotus novacula</name>
    <dbReference type="NCBI Taxonomy" id="13765"/>
    <lineage>
        <taxon>Eukaryota</taxon>
        <taxon>Metazoa</taxon>
        <taxon>Chordata</taxon>
        <taxon>Craniata</taxon>
        <taxon>Vertebrata</taxon>
        <taxon>Euteleostomi</taxon>
        <taxon>Actinopterygii</taxon>
        <taxon>Neopterygii</taxon>
        <taxon>Teleostei</taxon>
        <taxon>Neoteleostei</taxon>
        <taxon>Acanthomorphata</taxon>
        <taxon>Eupercaria</taxon>
        <taxon>Labriformes</taxon>
        <taxon>Labridae</taxon>
        <taxon>Xyrichtys</taxon>
    </lineage>
</organism>
<feature type="compositionally biased region" description="Basic and acidic residues" evidence="2">
    <location>
        <begin position="573"/>
        <end position="595"/>
    </location>
</feature>
<gene>
    <name evidence="4" type="ORF">XNOV1_A031920</name>
</gene>
<feature type="region of interest" description="Disordered" evidence="2">
    <location>
        <begin position="223"/>
        <end position="248"/>
    </location>
</feature>
<feature type="region of interest" description="Disordered" evidence="2">
    <location>
        <begin position="921"/>
        <end position="942"/>
    </location>
</feature>
<feature type="compositionally biased region" description="Polar residues" evidence="2">
    <location>
        <begin position="1683"/>
        <end position="1698"/>
    </location>
</feature>
<evidence type="ECO:0000256" key="3">
    <source>
        <dbReference type="SAM" id="Phobius"/>
    </source>
</evidence>
<feature type="compositionally biased region" description="Polar residues" evidence="2">
    <location>
        <begin position="466"/>
        <end position="477"/>
    </location>
</feature>
<reference evidence="4" key="1">
    <citation type="submission" date="2023-08" db="EMBL/GenBank/DDBJ databases">
        <authorList>
            <person name="Alioto T."/>
            <person name="Alioto T."/>
            <person name="Gomez Garrido J."/>
        </authorList>
    </citation>
    <scope>NUCLEOTIDE SEQUENCE</scope>
</reference>
<feature type="compositionally biased region" description="Basic and acidic residues" evidence="2">
    <location>
        <begin position="1"/>
        <end position="12"/>
    </location>
</feature>
<protein>
    <submittedName>
        <fullName evidence="4">Uncharacterized protein ccdc141</fullName>
    </submittedName>
</protein>
<keyword evidence="5" id="KW-1185">Reference proteome</keyword>
<feature type="compositionally biased region" description="Basic and acidic residues" evidence="2">
    <location>
        <begin position="1502"/>
        <end position="1530"/>
    </location>
</feature>
<feature type="compositionally biased region" description="Polar residues" evidence="2">
    <location>
        <begin position="271"/>
        <end position="282"/>
    </location>
</feature>
<feature type="compositionally biased region" description="Low complexity" evidence="2">
    <location>
        <begin position="2028"/>
        <end position="2046"/>
    </location>
</feature>
<keyword evidence="3" id="KW-0472">Membrane</keyword>
<feature type="compositionally biased region" description="Basic and acidic residues" evidence="2">
    <location>
        <begin position="612"/>
        <end position="643"/>
    </location>
</feature>
<feature type="compositionally biased region" description="Acidic residues" evidence="2">
    <location>
        <begin position="684"/>
        <end position="695"/>
    </location>
</feature>
<feature type="compositionally biased region" description="Acidic residues" evidence="2">
    <location>
        <begin position="1702"/>
        <end position="1714"/>
    </location>
</feature>
<feature type="region of interest" description="Disordered" evidence="2">
    <location>
        <begin position="893"/>
        <end position="912"/>
    </location>
</feature>
<feature type="compositionally biased region" description="Basic and acidic residues" evidence="2">
    <location>
        <begin position="432"/>
        <end position="441"/>
    </location>
</feature>
<feature type="compositionally biased region" description="Basic and acidic residues" evidence="2">
    <location>
        <begin position="734"/>
        <end position="750"/>
    </location>
</feature>
<dbReference type="SUPFAM" id="SSF48726">
    <property type="entry name" value="Immunoglobulin"/>
    <property type="match status" value="1"/>
</dbReference>
<feature type="compositionally biased region" description="Basic and acidic residues" evidence="2">
    <location>
        <begin position="478"/>
        <end position="506"/>
    </location>
</feature>
<feature type="region of interest" description="Disordered" evidence="2">
    <location>
        <begin position="1193"/>
        <end position="1220"/>
    </location>
</feature>
<feature type="compositionally biased region" description="Polar residues" evidence="2">
    <location>
        <begin position="1835"/>
        <end position="1858"/>
    </location>
</feature>
<feature type="compositionally biased region" description="Basic and acidic residues" evidence="2">
    <location>
        <begin position="716"/>
        <end position="726"/>
    </location>
</feature>
<feature type="compositionally biased region" description="Basic and acidic residues" evidence="2">
    <location>
        <begin position="2010"/>
        <end position="2024"/>
    </location>
</feature>
<feature type="compositionally biased region" description="Basic and acidic residues" evidence="2">
    <location>
        <begin position="774"/>
        <end position="787"/>
    </location>
</feature>
<feature type="coiled-coil region" evidence="1">
    <location>
        <begin position="975"/>
        <end position="1002"/>
    </location>
</feature>
<feature type="compositionally biased region" description="Polar residues" evidence="2">
    <location>
        <begin position="1758"/>
        <end position="1786"/>
    </location>
</feature>
<name>A0AAV1GXJ7_XYRNO</name>
<keyword evidence="3" id="KW-1133">Transmembrane helix</keyword>
<feature type="coiled-coil region" evidence="1">
    <location>
        <begin position="1323"/>
        <end position="1388"/>
    </location>
</feature>
<feature type="region of interest" description="Disordered" evidence="2">
    <location>
        <begin position="1645"/>
        <end position="2215"/>
    </location>
</feature>